<dbReference type="InterPro" id="IPR036388">
    <property type="entry name" value="WH-like_DNA-bd_sf"/>
</dbReference>
<evidence type="ECO:0000256" key="2">
    <source>
        <dbReference type="ARBA" id="ARBA00023015"/>
    </source>
</evidence>
<keyword evidence="2" id="KW-0805">Transcription regulation</keyword>
<keyword evidence="6" id="KW-1185">Reference proteome</keyword>
<name>A0ABQ0A8C5_9GAMM</name>
<dbReference type="RefSeq" id="WP_353302572.1">
    <property type="nucleotide sequence ID" value="NZ_BAABWN010000005.1"/>
</dbReference>
<keyword evidence="4" id="KW-0804">Transcription</keyword>
<evidence type="ECO:0000256" key="4">
    <source>
        <dbReference type="ARBA" id="ARBA00023163"/>
    </source>
</evidence>
<proteinExistence type="inferred from homology"/>
<dbReference type="Gene3D" id="1.10.10.10">
    <property type="entry name" value="Winged helix-like DNA-binding domain superfamily/Winged helix DNA-binding domain"/>
    <property type="match status" value="1"/>
</dbReference>
<gene>
    <name evidence="5" type="ORF">NBRC116591_17200</name>
</gene>
<organism evidence="5 6">
    <name type="scientific">Sessilibacter corallicola</name>
    <dbReference type="NCBI Taxonomy" id="2904075"/>
    <lineage>
        <taxon>Bacteria</taxon>
        <taxon>Pseudomonadati</taxon>
        <taxon>Pseudomonadota</taxon>
        <taxon>Gammaproteobacteria</taxon>
        <taxon>Cellvibrionales</taxon>
        <taxon>Cellvibrionaceae</taxon>
        <taxon>Sessilibacter</taxon>
    </lineage>
</organism>
<evidence type="ECO:0000256" key="3">
    <source>
        <dbReference type="ARBA" id="ARBA00023125"/>
    </source>
</evidence>
<dbReference type="InterPro" id="IPR036390">
    <property type="entry name" value="WH_DNA-bd_sf"/>
</dbReference>
<dbReference type="Proteomes" id="UP001465153">
    <property type="component" value="Unassembled WGS sequence"/>
</dbReference>
<evidence type="ECO:0008006" key="7">
    <source>
        <dbReference type="Google" id="ProtNLM"/>
    </source>
</evidence>
<dbReference type="SUPFAM" id="SSF46785">
    <property type="entry name" value="Winged helix' DNA-binding domain"/>
    <property type="match status" value="1"/>
</dbReference>
<protein>
    <recommendedName>
        <fullName evidence="7">Penicillinase repressor</fullName>
    </recommendedName>
</protein>
<dbReference type="InterPro" id="IPR005650">
    <property type="entry name" value="BlaI_family"/>
</dbReference>
<accession>A0ABQ0A8C5</accession>
<sequence length="132" mass="14532">MGAPSTDSPSLGELEILVLENLWANGELSAKDMHELVAQARNASANSVQAAMERLYRKNLLSRSKSSHRYLYKAKVSKSDLLGNLINDLVTRFQADSSSSAAAIINAAETINDEALDALEAEIRRRREERDS</sequence>
<evidence type="ECO:0000256" key="1">
    <source>
        <dbReference type="ARBA" id="ARBA00011046"/>
    </source>
</evidence>
<evidence type="ECO:0000313" key="5">
    <source>
        <dbReference type="EMBL" id="GAA6167909.1"/>
    </source>
</evidence>
<evidence type="ECO:0000313" key="6">
    <source>
        <dbReference type="Proteomes" id="UP001465153"/>
    </source>
</evidence>
<keyword evidence="3" id="KW-0238">DNA-binding</keyword>
<reference evidence="5 6" key="1">
    <citation type="submission" date="2024-04" db="EMBL/GenBank/DDBJ databases">
        <title>Draft genome sequence of Sessilibacter corallicola NBRC 116591.</title>
        <authorList>
            <person name="Miyakawa T."/>
            <person name="Kusuya Y."/>
            <person name="Miura T."/>
        </authorList>
    </citation>
    <scope>NUCLEOTIDE SEQUENCE [LARGE SCALE GENOMIC DNA]</scope>
    <source>
        <strain evidence="5 6">KU-00831-HH</strain>
    </source>
</reference>
<comment type="caution">
    <text evidence="5">The sequence shown here is derived from an EMBL/GenBank/DDBJ whole genome shotgun (WGS) entry which is preliminary data.</text>
</comment>
<dbReference type="EMBL" id="BAABWN010000005">
    <property type="protein sequence ID" value="GAA6167909.1"/>
    <property type="molecule type" value="Genomic_DNA"/>
</dbReference>
<dbReference type="Pfam" id="PF03965">
    <property type="entry name" value="Penicillinase_R"/>
    <property type="match status" value="1"/>
</dbReference>
<comment type="similarity">
    <text evidence="1">Belongs to the BlaI transcriptional regulatory family.</text>
</comment>